<dbReference type="SMART" id="SM01086">
    <property type="entry name" value="ClpB_D2-small"/>
    <property type="match status" value="1"/>
</dbReference>
<dbReference type="Pfam" id="PF10431">
    <property type="entry name" value="ClpB_D2-small"/>
    <property type="match status" value="1"/>
</dbReference>
<keyword evidence="4 6" id="KW-0067">ATP-binding</keyword>
<evidence type="ECO:0000259" key="8">
    <source>
        <dbReference type="SMART" id="SM00382"/>
    </source>
</evidence>
<dbReference type="GO" id="GO:0051787">
    <property type="term" value="F:misfolded protein binding"/>
    <property type="evidence" value="ECO:0007669"/>
    <property type="project" value="EnsemblFungi"/>
</dbReference>
<dbReference type="PANTHER" id="PTHR11638">
    <property type="entry name" value="ATP-DEPENDENT CLP PROTEASE"/>
    <property type="match status" value="1"/>
</dbReference>
<dbReference type="GO" id="GO:0043335">
    <property type="term" value="P:protein unfolding"/>
    <property type="evidence" value="ECO:0007669"/>
    <property type="project" value="EnsemblFungi"/>
</dbReference>
<evidence type="ECO:0000256" key="6">
    <source>
        <dbReference type="RuleBase" id="RU004432"/>
    </source>
</evidence>
<feature type="coiled-coil region" evidence="7">
    <location>
        <begin position="339"/>
        <end position="426"/>
    </location>
</feature>
<dbReference type="SMART" id="SM00382">
    <property type="entry name" value="AAA"/>
    <property type="match status" value="2"/>
</dbReference>
<dbReference type="InterPro" id="IPR050130">
    <property type="entry name" value="ClpA_ClpB"/>
</dbReference>
<name>A0A1L0CM50_9ASCO</name>
<dbReference type="Pfam" id="PF00004">
    <property type="entry name" value="AAA"/>
    <property type="match status" value="1"/>
</dbReference>
<dbReference type="GO" id="GO:0005524">
    <property type="term" value="F:ATP binding"/>
    <property type="evidence" value="ECO:0007669"/>
    <property type="project" value="UniProtKB-KW"/>
</dbReference>
<evidence type="ECO:0000259" key="9">
    <source>
        <dbReference type="SMART" id="SM01086"/>
    </source>
</evidence>
<dbReference type="InterPro" id="IPR001270">
    <property type="entry name" value="ClpA/B"/>
</dbReference>
<dbReference type="CDD" id="cd19499">
    <property type="entry name" value="RecA-like_ClpB_Hsp104-like"/>
    <property type="match status" value="1"/>
</dbReference>
<dbReference type="InterPro" id="IPR041546">
    <property type="entry name" value="ClpA/ClpB_AAA_lid"/>
</dbReference>
<dbReference type="VEuPathDB" id="FungiDB:HGUI_01697"/>
<dbReference type="PANTHER" id="PTHR11638:SF176">
    <property type="entry name" value="HEAT SHOCK PROTEIN 78, MITOCHONDRIAL"/>
    <property type="match status" value="1"/>
</dbReference>
<gene>
    <name evidence="10" type="ORF">HGUI_01697</name>
</gene>
<evidence type="ECO:0000256" key="7">
    <source>
        <dbReference type="SAM" id="Coils"/>
    </source>
</evidence>
<dbReference type="InterPro" id="IPR027417">
    <property type="entry name" value="P-loop_NTPase"/>
</dbReference>
<dbReference type="Pfam" id="PF17871">
    <property type="entry name" value="AAA_lid_9"/>
    <property type="match status" value="1"/>
</dbReference>
<dbReference type="GO" id="GO:0034605">
    <property type="term" value="P:cellular response to heat"/>
    <property type="evidence" value="ECO:0007669"/>
    <property type="project" value="EnsemblFungi"/>
</dbReference>
<dbReference type="GO" id="GO:0016887">
    <property type="term" value="F:ATP hydrolysis activity"/>
    <property type="evidence" value="ECO:0007669"/>
    <property type="project" value="EnsemblFungi"/>
</dbReference>
<dbReference type="FunFam" id="3.40.50.300:FF:000120">
    <property type="entry name" value="ATP-dependent chaperone ClpB"/>
    <property type="match status" value="1"/>
</dbReference>
<keyword evidence="11" id="KW-1185">Reference proteome</keyword>
<evidence type="ECO:0000256" key="3">
    <source>
        <dbReference type="ARBA" id="ARBA00022741"/>
    </source>
</evidence>
<keyword evidence="7" id="KW-0175">Coiled coil</keyword>
<dbReference type="Gene3D" id="3.40.50.300">
    <property type="entry name" value="P-loop containing nucleotide triphosphate hydrolases"/>
    <property type="match status" value="3"/>
</dbReference>
<sequence length="812" mass="92175">MLRNTYKNNFRNLGIKTSKDLNAKVLRPEVLSTPTFSNVARRKSSNIALVKPFSLPQLNIYSVSPQILNKRYMQMRMNPNQQQEPEKPALEEFGENITALARENKLDPVIGMDDSIQRLLEILSRRTKNNPIIIGKAGTGKTTAINGLAQRIVEGQVPESLKNKEVISLELSKIVAGCKFRGEFEERLQKIIKEVDDKNGSVLLFIDEVHMLLGLGKTGDSAMDAANILKPKLAKGMRLIAATTLDEFRIIEKDPALARRFQAVTIEPPSVDDTITILRGLKDRYEVHHGVRIMDSSLVASATLSDRYLPNNLPDKAIDLLDEACAALRLQHESKPDVINELDRKRVRIKIELESLRKETDDISVERRAALQEELDKVDGELGRLTEIWQKEKNVIDEVKRNKESLEEMKQKLVSYERNNEFAKASELRYSKIPELENKLKESEKILSKKQKGDNIGLLHDSVTNIDISKVVSKVTGIPMENLIKNNEKDKLLVMETSLKNEVVGQDEAIEAIASAVRLQRAGLTSSERPIASFFMTGPTGIGKSLLCKKLAGFLFNDERKLIRFDMSEYQEKHSISKLIGSPPGYVQSEEGGQLTEKVRRNPYSIVMFDEFEKAHPDVSKVLLQVLDEGRLTDSLGNVVDFKNTIIVMTSNIGQDILLKEYEKETDADKEKGTWSKETKKKILDNMKHYYPPEFINRIDEIILFNRLTHSAIKEIVDIRLDEVQTRIADKRMKLDVSSEAKEWLAKNGYDLQYGARPLNRLILKEILNPMAKLLLKSQIRNEETVKVVLEDGKLKVIPNHAENEPVDQEED</sequence>
<accession>A0A1L0CM50</accession>
<keyword evidence="2" id="KW-0677">Repeat</keyword>
<dbReference type="SUPFAM" id="SSF52540">
    <property type="entry name" value="P-loop containing nucleoside triphosphate hydrolases"/>
    <property type="match status" value="2"/>
</dbReference>
<dbReference type="Proteomes" id="UP000183365">
    <property type="component" value="Unassembled WGS sequence"/>
</dbReference>
<dbReference type="InterPro" id="IPR018368">
    <property type="entry name" value="ClpA/B_CS1"/>
</dbReference>
<dbReference type="PRINTS" id="PR00300">
    <property type="entry name" value="CLPPROTEASEA"/>
</dbReference>
<dbReference type="FunFam" id="1.10.8.60:FF:000017">
    <property type="entry name" value="ATP-dependent chaperone ClpB"/>
    <property type="match status" value="1"/>
</dbReference>
<evidence type="ECO:0000256" key="4">
    <source>
        <dbReference type="ARBA" id="ARBA00022840"/>
    </source>
</evidence>
<dbReference type="InterPro" id="IPR028299">
    <property type="entry name" value="ClpA/B_CS2"/>
</dbReference>
<dbReference type="InterPro" id="IPR003959">
    <property type="entry name" value="ATPase_AAA_core"/>
</dbReference>
<evidence type="ECO:0000256" key="2">
    <source>
        <dbReference type="ARBA" id="ARBA00022737"/>
    </source>
</evidence>
<dbReference type="GO" id="GO:0042026">
    <property type="term" value="P:protein refolding"/>
    <property type="evidence" value="ECO:0007669"/>
    <property type="project" value="EnsemblFungi"/>
</dbReference>
<feature type="domain" description="AAA+ ATPase" evidence="8">
    <location>
        <begin position="530"/>
        <end position="709"/>
    </location>
</feature>
<feature type="domain" description="AAA+ ATPase" evidence="8">
    <location>
        <begin position="127"/>
        <end position="271"/>
    </location>
</feature>
<feature type="domain" description="Clp ATPase C-terminal" evidence="9">
    <location>
        <begin position="708"/>
        <end position="797"/>
    </location>
</feature>
<dbReference type="GO" id="GO:0050821">
    <property type="term" value="P:protein stabilization"/>
    <property type="evidence" value="ECO:0007669"/>
    <property type="project" value="EnsemblFungi"/>
</dbReference>
<dbReference type="EMBL" id="FQNF01000024">
    <property type="protein sequence ID" value="SGZ39497.1"/>
    <property type="molecule type" value="Genomic_DNA"/>
</dbReference>
<comment type="similarity">
    <text evidence="1 6">Belongs to the ClpA/ClpB family.</text>
</comment>
<dbReference type="PROSITE" id="PS00870">
    <property type="entry name" value="CLPAB_1"/>
    <property type="match status" value="1"/>
</dbReference>
<keyword evidence="5 6" id="KW-0143">Chaperone</keyword>
<reference evidence="11" key="1">
    <citation type="submission" date="2016-11" db="EMBL/GenBank/DDBJ databases">
        <authorList>
            <person name="Guldener U."/>
        </authorList>
    </citation>
    <scope>NUCLEOTIDE SEQUENCE [LARGE SCALE GENOMIC DNA]</scope>
</reference>
<dbReference type="Pfam" id="PF07724">
    <property type="entry name" value="AAA_2"/>
    <property type="match status" value="1"/>
</dbReference>
<dbReference type="Gene3D" id="1.10.8.60">
    <property type="match status" value="1"/>
</dbReference>
<evidence type="ECO:0000313" key="10">
    <source>
        <dbReference type="EMBL" id="SGZ39497.1"/>
    </source>
</evidence>
<protein>
    <submittedName>
        <fullName evidence="10">Related to Heat shock protein 78, mitochondrial</fullName>
    </submittedName>
</protein>
<dbReference type="AlphaFoldDB" id="A0A1L0CM50"/>
<keyword evidence="3 6" id="KW-0547">Nucleotide-binding</keyword>
<dbReference type="InterPro" id="IPR003593">
    <property type="entry name" value="AAA+_ATPase"/>
</dbReference>
<dbReference type="PROSITE" id="PS00871">
    <property type="entry name" value="CLPAB_2"/>
    <property type="match status" value="1"/>
</dbReference>
<dbReference type="InterPro" id="IPR019489">
    <property type="entry name" value="Clp_ATPase_C"/>
</dbReference>
<dbReference type="GO" id="GO:0005759">
    <property type="term" value="C:mitochondrial matrix"/>
    <property type="evidence" value="ECO:0007669"/>
    <property type="project" value="EnsemblFungi"/>
</dbReference>
<evidence type="ECO:0000313" key="11">
    <source>
        <dbReference type="Proteomes" id="UP000183365"/>
    </source>
</evidence>
<dbReference type="CDD" id="cd00009">
    <property type="entry name" value="AAA"/>
    <property type="match status" value="1"/>
</dbReference>
<keyword evidence="10" id="KW-0346">Stress response</keyword>
<proteinExistence type="inferred from homology"/>
<dbReference type="OrthoDB" id="47330at2759"/>
<organism evidence="10 11">
    <name type="scientific">Hanseniaspora guilliermondii</name>
    <dbReference type="NCBI Taxonomy" id="56406"/>
    <lineage>
        <taxon>Eukaryota</taxon>
        <taxon>Fungi</taxon>
        <taxon>Dikarya</taxon>
        <taxon>Ascomycota</taxon>
        <taxon>Saccharomycotina</taxon>
        <taxon>Saccharomycetes</taxon>
        <taxon>Saccharomycodales</taxon>
        <taxon>Saccharomycodaceae</taxon>
        <taxon>Hanseniaspora</taxon>
    </lineage>
</organism>
<evidence type="ECO:0000256" key="1">
    <source>
        <dbReference type="ARBA" id="ARBA00008675"/>
    </source>
</evidence>
<evidence type="ECO:0000256" key="5">
    <source>
        <dbReference type="ARBA" id="ARBA00023186"/>
    </source>
</evidence>
<dbReference type="FunFam" id="3.40.50.300:FF:000025">
    <property type="entry name" value="ATP-dependent Clp protease subunit"/>
    <property type="match status" value="1"/>
</dbReference>